<accession>A0A1W6KG50</accession>
<dbReference type="EMBL" id="CP020932">
    <property type="protein sequence ID" value="ARM86302.1"/>
    <property type="molecule type" value="Genomic_DNA"/>
</dbReference>
<dbReference type="RefSeq" id="WP_085682253.1">
    <property type="nucleotide sequence ID" value="NZ_CP020932.1"/>
</dbReference>
<evidence type="ECO:0000313" key="2">
    <source>
        <dbReference type="EMBL" id="ARM86302.1"/>
    </source>
</evidence>
<name>A0A1W6KG50_9GAMM</name>
<dbReference type="GeneID" id="77258178"/>
<geneLocation type="plasmid" evidence="3">
    <name>psmr5</name>
</geneLocation>
<protein>
    <submittedName>
        <fullName evidence="2">Uncharacterized protein</fullName>
    </submittedName>
</protein>
<dbReference type="Proteomes" id="UP000193100">
    <property type="component" value="Plasmid pSMR5"/>
</dbReference>
<keyword evidence="1" id="KW-0472">Membrane</keyword>
<proteinExistence type="predicted"/>
<feature type="transmembrane region" description="Helical" evidence="1">
    <location>
        <begin position="49"/>
        <end position="67"/>
    </location>
</feature>
<reference evidence="2 3" key="1">
    <citation type="submission" date="2017-04" db="EMBL/GenBank/DDBJ databases">
        <title>Genome Sequence of Marinobacter salarius strain SMR5 Isolated from a culture of the Diatom Skeletonema marinoi.</title>
        <authorList>
            <person name="Topel M."/>
            <person name="Pinder M.I.M."/>
            <person name="Johansson O.N."/>
            <person name="Kourtchenko O."/>
            <person name="Godhe A."/>
            <person name="Clarke A.K."/>
        </authorList>
    </citation>
    <scope>NUCLEOTIDE SEQUENCE [LARGE SCALE GENOMIC DNA]</scope>
    <source>
        <strain evidence="2 3">SMR5</strain>
        <plasmid evidence="3">Plasmid psmr5</plasmid>
    </source>
</reference>
<dbReference type="AlphaFoldDB" id="A0A1W6KG50"/>
<keyword evidence="2" id="KW-0614">Plasmid</keyword>
<gene>
    <name evidence="2" type="ORF">MARSALSMR5_04285</name>
</gene>
<evidence type="ECO:0000256" key="1">
    <source>
        <dbReference type="SAM" id="Phobius"/>
    </source>
</evidence>
<sequence length="100" mass="11536">MQRDPAKLTAARVRRAIANALLLCIAFWLVEYALFLASGGRHNMVFDLGHWNLAGAALFAVSWWLVLRPVSRLEFPYMTHKDHDRKARQARQARLKVAHR</sequence>
<organism evidence="2 3">
    <name type="scientific">Marinobacter salarius</name>
    <dbReference type="NCBI Taxonomy" id="1420917"/>
    <lineage>
        <taxon>Bacteria</taxon>
        <taxon>Pseudomonadati</taxon>
        <taxon>Pseudomonadota</taxon>
        <taxon>Gammaproteobacteria</taxon>
        <taxon>Pseudomonadales</taxon>
        <taxon>Marinobacteraceae</taxon>
        <taxon>Marinobacter</taxon>
    </lineage>
</organism>
<keyword evidence="1" id="KW-0812">Transmembrane</keyword>
<keyword evidence="1" id="KW-1133">Transmembrane helix</keyword>
<evidence type="ECO:0000313" key="3">
    <source>
        <dbReference type="Proteomes" id="UP000193100"/>
    </source>
</evidence>
<feature type="transmembrane region" description="Helical" evidence="1">
    <location>
        <begin position="16"/>
        <end position="37"/>
    </location>
</feature>